<dbReference type="InterPro" id="IPR021737">
    <property type="entry name" value="Phage_phiKZ_Orf197"/>
</dbReference>
<organism evidence="2 3">
    <name type="scientific">Odoribacter splanchnicus</name>
    <dbReference type="NCBI Taxonomy" id="28118"/>
    <lineage>
        <taxon>Bacteria</taxon>
        <taxon>Pseudomonadati</taxon>
        <taxon>Bacteroidota</taxon>
        <taxon>Bacteroidia</taxon>
        <taxon>Bacteroidales</taxon>
        <taxon>Odoribacteraceae</taxon>
        <taxon>Odoribacter</taxon>
    </lineage>
</organism>
<dbReference type="Proteomes" id="UP001199750">
    <property type="component" value="Unassembled WGS sequence"/>
</dbReference>
<keyword evidence="1" id="KW-0812">Transmembrane</keyword>
<comment type="caution">
    <text evidence="2">The sequence shown here is derived from an EMBL/GenBank/DDBJ whole genome shotgun (WGS) entry which is preliminary data.</text>
</comment>
<keyword evidence="1" id="KW-0472">Membrane</keyword>
<evidence type="ECO:0000256" key="1">
    <source>
        <dbReference type="SAM" id="Phobius"/>
    </source>
</evidence>
<keyword evidence="1" id="KW-1133">Transmembrane helix</keyword>
<feature type="transmembrane region" description="Helical" evidence="1">
    <location>
        <begin position="87"/>
        <end position="109"/>
    </location>
</feature>
<gene>
    <name evidence="2" type="ORF">L0P03_21070</name>
</gene>
<dbReference type="Pfam" id="PF11750">
    <property type="entry name" value="DUF3307"/>
    <property type="match status" value="1"/>
</dbReference>
<dbReference type="AlphaFoldDB" id="A0AAW5CL48"/>
<feature type="transmembrane region" description="Helical" evidence="1">
    <location>
        <begin position="174"/>
        <end position="194"/>
    </location>
</feature>
<proteinExistence type="predicted"/>
<feature type="transmembrane region" description="Helical" evidence="1">
    <location>
        <begin position="51"/>
        <end position="75"/>
    </location>
</feature>
<evidence type="ECO:0000313" key="3">
    <source>
        <dbReference type="Proteomes" id="UP001199750"/>
    </source>
</evidence>
<accession>A0AAW5CL48</accession>
<sequence length="230" mass="25923">METLLILVKLICAHLCSDFIFQTDKINGGKLKPGIKGIAFQLLHSTIHAGVAYLFVAEWTCWIIPAVIFVTHFMIDFVKCKMKVNSLCTFLVDQFCHIMVIAVLWFLLYGKENELSFMGSVCSTNVWIIGMAYILMLKPSSILLSLFLDKWTPTSSNTQSLPNAGQWIGYIERVLILTFVLIGSIEGVGFLLAAKSVFRFGELNKAKEIRTTEYVLIGRFCKPKSLDYDS</sequence>
<evidence type="ECO:0000313" key="2">
    <source>
        <dbReference type="EMBL" id="MCG4962311.1"/>
    </source>
</evidence>
<protein>
    <submittedName>
        <fullName evidence="2">DUF3307 domain-containing protein</fullName>
    </submittedName>
</protein>
<dbReference type="RefSeq" id="WP_118113340.1">
    <property type="nucleotide sequence ID" value="NZ_JAHOOV010000064.1"/>
</dbReference>
<name>A0AAW5CL48_9BACT</name>
<dbReference type="EMBL" id="JAKNDN010000075">
    <property type="protein sequence ID" value="MCG4962311.1"/>
    <property type="molecule type" value="Genomic_DNA"/>
</dbReference>
<reference evidence="2" key="1">
    <citation type="submission" date="2022-01" db="EMBL/GenBank/DDBJ databases">
        <title>Collection of gut derived symbiotic bacterial strains cultured from healthy donors.</title>
        <authorList>
            <person name="Lin H."/>
            <person name="Kohout C."/>
            <person name="Waligurski E."/>
            <person name="Pamer E.G."/>
        </authorList>
    </citation>
    <scope>NUCLEOTIDE SEQUENCE</scope>
    <source>
        <strain evidence="2">DFI.1.149</strain>
    </source>
</reference>